<name>A0ABW0FP80_9CAUL</name>
<proteinExistence type="inferred from homology"/>
<dbReference type="Gene3D" id="3.40.50.720">
    <property type="entry name" value="NAD(P)-binding Rossmann-like Domain"/>
    <property type="match status" value="1"/>
</dbReference>
<accession>A0ABW0FP80</accession>
<dbReference type="EMBL" id="JBHSLF010000011">
    <property type="protein sequence ID" value="MFC5343346.1"/>
    <property type="molecule type" value="Genomic_DNA"/>
</dbReference>
<dbReference type="PRINTS" id="PR00080">
    <property type="entry name" value="SDRFAMILY"/>
</dbReference>
<comment type="similarity">
    <text evidence="1">Belongs to the short-chain dehydrogenases/reductases (SDR) family.</text>
</comment>
<comment type="caution">
    <text evidence="2">The sequence shown here is derived from an EMBL/GenBank/DDBJ whole genome shotgun (WGS) entry which is preliminary data.</text>
</comment>
<dbReference type="RefSeq" id="WP_374039367.1">
    <property type="nucleotide sequence ID" value="NZ_CP169082.1"/>
</dbReference>
<dbReference type="SUPFAM" id="SSF51735">
    <property type="entry name" value="NAD(P)-binding Rossmann-fold domains"/>
    <property type="match status" value="1"/>
</dbReference>
<dbReference type="PRINTS" id="PR00081">
    <property type="entry name" value="GDHRDH"/>
</dbReference>
<evidence type="ECO:0000256" key="1">
    <source>
        <dbReference type="ARBA" id="ARBA00006484"/>
    </source>
</evidence>
<dbReference type="InterPro" id="IPR002347">
    <property type="entry name" value="SDR_fam"/>
</dbReference>
<reference evidence="3" key="1">
    <citation type="journal article" date="2019" name="Int. J. Syst. Evol. Microbiol.">
        <title>The Global Catalogue of Microorganisms (GCM) 10K type strain sequencing project: providing services to taxonomists for standard genome sequencing and annotation.</title>
        <authorList>
            <consortium name="The Broad Institute Genomics Platform"/>
            <consortium name="The Broad Institute Genome Sequencing Center for Infectious Disease"/>
            <person name="Wu L."/>
            <person name="Ma J."/>
        </authorList>
    </citation>
    <scope>NUCLEOTIDE SEQUENCE [LARGE SCALE GENOMIC DNA]</scope>
    <source>
        <strain evidence="3">JCM 12125</strain>
    </source>
</reference>
<dbReference type="InterPro" id="IPR036291">
    <property type="entry name" value="NAD(P)-bd_dom_sf"/>
</dbReference>
<sequence>MAHIPDGGRIISIASCLSDRVAFGGVTVYSATKSALESFNRGLAREIGSRQITVNLVKPGPIDTDMNPADGPYADAAKAVLALGHCGETRDIAEAVAFLAGPGAKYITGASLVMDGGANA</sequence>
<dbReference type="PANTHER" id="PTHR42760">
    <property type="entry name" value="SHORT-CHAIN DEHYDROGENASES/REDUCTASES FAMILY MEMBER"/>
    <property type="match status" value="1"/>
</dbReference>
<dbReference type="PANTHER" id="PTHR42760:SF50">
    <property type="entry name" value="SHORT-CHAIN DEHYDROGENASE-RELATED"/>
    <property type="match status" value="1"/>
</dbReference>
<dbReference type="Proteomes" id="UP001596152">
    <property type="component" value="Unassembled WGS sequence"/>
</dbReference>
<keyword evidence="3" id="KW-1185">Reference proteome</keyword>
<evidence type="ECO:0000313" key="3">
    <source>
        <dbReference type="Proteomes" id="UP001596152"/>
    </source>
</evidence>
<protein>
    <submittedName>
        <fullName evidence="2">SDR family oxidoreductase</fullName>
    </submittedName>
</protein>
<gene>
    <name evidence="2" type="ORF">ACFPIE_05420</name>
</gene>
<dbReference type="Pfam" id="PF13561">
    <property type="entry name" value="adh_short_C2"/>
    <property type="match status" value="1"/>
</dbReference>
<organism evidence="2 3">
    <name type="scientific">Brevundimonas staleyi</name>
    <dbReference type="NCBI Taxonomy" id="74326"/>
    <lineage>
        <taxon>Bacteria</taxon>
        <taxon>Pseudomonadati</taxon>
        <taxon>Pseudomonadota</taxon>
        <taxon>Alphaproteobacteria</taxon>
        <taxon>Caulobacterales</taxon>
        <taxon>Caulobacteraceae</taxon>
        <taxon>Brevundimonas</taxon>
    </lineage>
</organism>
<evidence type="ECO:0000313" key="2">
    <source>
        <dbReference type="EMBL" id="MFC5343346.1"/>
    </source>
</evidence>